<sequence length="148" mass="16311">MRPLAAQPPAALPSDPVRLQWLAGCWAQRAPGRLIEEQWMVPQGGVMIGMSRTVVRDTARSWEFLRIAKTGDRLAYIATPSGQAETTFPLVALSDTLVTFENPQHDFPQRISYRRIRSDSVVATISGTVNGRARASSFPMVRSRCVGA</sequence>
<evidence type="ECO:0000259" key="1">
    <source>
        <dbReference type="Pfam" id="PF19780"/>
    </source>
</evidence>
<organism evidence="2 3">
    <name type="scientific">Gemmatimonas aurantiaca</name>
    <dbReference type="NCBI Taxonomy" id="173480"/>
    <lineage>
        <taxon>Bacteria</taxon>
        <taxon>Pseudomonadati</taxon>
        <taxon>Gemmatimonadota</taxon>
        <taxon>Gemmatimonadia</taxon>
        <taxon>Gemmatimonadales</taxon>
        <taxon>Gemmatimonadaceae</taxon>
        <taxon>Gemmatimonas</taxon>
    </lineage>
</organism>
<dbReference type="AlphaFoldDB" id="A0A3D4V9A7"/>
<reference evidence="2 3" key="1">
    <citation type="journal article" date="2018" name="Nat. Biotechnol.">
        <title>A standardized bacterial taxonomy based on genome phylogeny substantially revises the tree of life.</title>
        <authorList>
            <person name="Parks D.H."/>
            <person name="Chuvochina M."/>
            <person name="Waite D.W."/>
            <person name="Rinke C."/>
            <person name="Skarshewski A."/>
            <person name="Chaumeil P.A."/>
            <person name="Hugenholtz P."/>
        </authorList>
    </citation>
    <scope>NUCLEOTIDE SEQUENCE [LARGE SCALE GENOMIC DNA]</scope>
    <source>
        <strain evidence="2">UBA8844</strain>
    </source>
</reference>
<protein>
    <recommendedName>
        <fullName evidence="1">DUF6265 domain-containing protein</fullName>
    </recommendedName>
</protein>
<name>A0A3D4V9A7_9BACT</name>
<dbReference type="EMBL" id="DPIY01000010">
    <property type="protein sequence ID" value="HCT57706.1"/>
    <property type="molecule type" value="Genomic_DNA"/>
</dbReference>
<evidence type="ECO:0000313" key="2">
    <source>
        <dbReference type="EMBL" id="HCT57706.1"/>
    </source>
</evidence>
<comment type="caution">
    <text evidence="2">The sequence shown here is derived from an EMBL/GenBank/DDBJ whole genome shotgun (WGS) entry which is preliminary data.</text>
</comment>
<dbReference type="Pfam" id="PF19780">
    <property type="entry name" value="DUF6265"/>
    <property type="match status" value="1"/>
</dbReference>
<accession>A0A3D4V9A7</accession>
<evidence type="ECO:0000313" key="3">
    <source>
        <dbReference type="Proteomes" id="UP000264071"/>
    </source>
</evidence>
<dbReference type="Proteomes" id="UP000264071">
    <property type="component" value="Unassembled WGS sequence"/>
</dbReference>
<gene>
    <name evidence="2" type="ORF">DGD08_10950</name>
</gene>
<dbReference type="InterPro" id="IPR046232">
    <property type="entry name" value="DUF6265"/>
</dbReference>
<feature type="domain" description="DUF6265" evidence="1">
    <location>
        <begin position="20"/>
        <end position="126"/>
    </location>
</feature>
<dbReference type="OMA" id="ENPEHDF"/>
<proteinExistence type="predicted"/>